<proteinExistence type="predicted"/>
<evidence type="ECO:0000313" key="2">
    <source>
        <dbReference type="EMBL" id="CBN78122.1"/>
    </source>
</evidence>
<feature type="region of interest" description="Disordered" evidence="1">
    <location>
        <begin position="33"/>
        <end position="61"/>
    </location>
</feature>
<protein>
    <submittedName>
        <fullName evidence="2">Uncharacterized protein</fullName>
    </submittedName>
</protein>
<evidence type="ECO:0000256" key="1">
    <source>
        <dbReference type="SAM" id="MobiDB-lite"/>
    </source>
</evidence>
<gene>
    <name evidence="2" type="ORF">Esi_0100_0004</name>
</gene>
<dbReference type="Proteomes" id="UP000002630">
    <property type="component" value="Unassembled WGS sequence"/>
</dbReference>
<organism evidence="2 3">
    <name type="scientific">Ectocarpus siliculosus</name>
    <name type="common">Brown alga</name>
    <name type="synonym">Conferva siliculosa</name>
    <dbReference type="NCBI Taxonomy" id="2880"/>
    <lineage>
        <taxon>Eukaryota</taxon>
        <taxon>Sar</taxon>
        <taxon>Stramenopiles</taxon>
        <taxon>Ochrophyta</taxon>
        <taxon>PX clade</taxon>
        <taxon>Phaeophyceae</taxon>
        <taxon>Ectocarpales</taxon>
        <taxon>Ectocarpaceae</taxon>
        <taxon>Ectocarpus</taxon>
    </lineage>
</organism>
<sequence>MSDCVGACQQTPVLGVYDAGCKAVAHMEKHLPGVLQNRGRPTRLGDDGVGGGGSGQQRCRK</sequence>
<dbReference type="EMBL" id="FN649760">
    <property type="protein sequence ID" value="CBN78122.1"/>
    <property type="molecule type" value="Genomic_DNA"/>
</dbReference>
<dbReference type="AlphaFoldDB" id="D8LC86"/>
<dbReference type="InParanoid" id="D8LC86"/>
<keyword evidence="3" id="KW-1185">Reference proteome</keyword>
<reference evidence="2 3" key="1">
    <citation type="journal article" date="2010" name="Nature">
        <title>The Ectocarpus genome and the independent evolution of multicellularity in brown algae.</title>
        <authorList>
            <person name="Cock J.M."/>
            <person name="Sterck L."/>
            <person name="Rouze P."/>
            <person name="Scornet D."/>
            <person name="Allen A.E."/>
            <person name="Amoutzias G."/>
            <person name="Anthouard V."/>
            <person name="Artiguenave F."/>
            <person name="Aury J.M."/>
            <person name="Badger J.H."/>
            <person name="Beszteri B."/>
            <person name="Billiau K."/>
            <person name="Bonnet E."/>
            <person name="Bothwell J.H."/>
            <person name="Bowler C."/>
            <person name="Boyen C."/>
            <person name="Brownlee C."/>
            <person name="Carrano C.J."/>
            <person name="Charrier B."/>
            <person name="Cho G.Y."/>
            <person name="Coelho S.M."/>
            <person name="Collen J."/>
            <person name="Corre E."/>
            <person name="Da Silva C."/>
            <person name="Delage L."/>
            <person name="Delaroque N."/>
            <person name="Dittami S.M."/>
            <person name="Doulbeau S."/>
            <person name="Elias M."/>
            <person name="Farnham G."/>
            <person name="Gachon C.M."/>
            <person name="Gschloessl B."/>
            <person name="Heesch S."/>
            <person name="Jabbari K."/>
            <person name="Jubin C."/>
            <person name="Kawai H."/>
            <person name="Kimura K."/>
            <person name="Kloareg B."/>
            <person name="Kupper F.C."/>
            <person name="Lang D."/>
            <person name="Le Bail A."/>
            <person name="Leblanc C."/>
            <person name="Lerouge P."/>
            <person name="Lohr M."/>
            <person name="Lopez P.J."/>
            <person name="Martens C."/>
            <person name="Maumus F."/>
            <person name="Michel G."/>
            <person name="Miranda-Saavedra D."/>
            <person name="Morales J."/>
            <person name="Moreau H."/>
            <person name="Motomura T."/>
            <person name="Nagasato C."/>
            <person name="Napoli C.A."/>
            <person name="Nelson D.R."/>
            <person name="Nyvall-Collen P."/>
            <person name="Peters A.F."/>
            <person name="Pommier C."/>
            <person name="Potin P."/>
            <person name="Poulain J."/>
            <person name="Quesneville H."/>
            <person name="Read B."/>
            <person name="Rensing S.A."/>
            <person name="Ritter A."/>
            <person name="Rousvoal S."/>
            <person name="Samanta M."/>
            <person name="Samson G."/>
            <person name="Schroeder D.C."/>
            <person name="Segurens B."/>
            <person name="Strittmatter M."/>
            <person name="Tonon T."/>
            <person name="Tregear J.W."/>
            <person name="Valentin K."/>
            <person name="von Dassow P."/>
            <person name="Yamagishi T."/>
            <person name="Van de Peer Y."/>
            <person name="Wincker P."/>
        </authorList>
    </citation>
    <scope>NUCLEOTIDE SEQUENCE [LARGE SCALE GENOMIC DNA]</scope>
    <source>
        <strain evidence="3">Ec32 / CCAP1310/4</strain>
    </source>
</reference>
<name>D8LC86_ECTSI</name>
<accession>D8LC86</accession>
<dbReference type="OrthoDB" id="10572287at2759"/>
<evidence type="ECO:0000313" key="3">
    <source>
        <dbReference type="Proteomes" id="UP000002630"/>
    </source>
</evidence>